<accession>A0A7C3VH23</accession>
<reference evidence="1" key="1">
    <citation type="journal article" date="2020" name="mSystems">
        <title>Genome- and Community-Level Interaction Insights into Carbon Utilization and Element Cycling Functions of Hydrothermarchaeota in Hydrothermal Sediment.</title>
        <authorList>
            <person name="Zhou Z."/>
            <person name="Liu Y."/>
            <person name="Xu W."/>
            <person name="Pan J."/>
            <person name="Luo Z.H."/>
            <person name="Li M."/>
        </authorList>
    </citation>
    <scope>NUCLEOTIDE SEQUENCE [LARGE SCALE GENOMIC DNA]</scope>
    <source>
        <strain evidence="1">SpSt-374</strain>
    </source>
</reference>
<gene>
    <name evidence="1" type="ORF">ENR15_09570</name>
</gene>
<evidence type="ECO:0000313" key="1">
    <source>
        <dbReference type="EMBL" id="HGG00879.1"/>
    </source>
</evidence>
<comment type="caution">
    <text evidence="1">The sequence shown here is derived from an EMBL/GenBank/DDBJ whole genome shotgun (WGS) entry which is preliminary data.</text>
</comment>
<sequence length="240" mass="28503">MIAKTDPDQPLVPDYLRQSMFDLYFQYYAGTSATLFNSDLKQKDYVILLWNESHQLQGFSTVQLINFEFNHQPIRAIFSGDTIIHNDYWGEQTLPLAWCRLSGKIKAENTELPLYWFLIVKGYRTYRYLPIFSHKFYPTHRYPTPPEIQSLMDYLANFKFGDYYDPQTGLVKFPESQGHLRDDWADVKEGFRDKPDIKYFLERNPEYYKGHELVCFTELSEENMRSHARRGFIEGLQGKL</sequence>
<dbReference type="EMBL" id="DSPX01000095">
    <property type="protein sequence ID" value="HGG00879.1"/>
    <property type="molecule type" value="Genomic_DNA"/>
</dbReference>
<name>A0A7C3VH23_9CYAN</name>
<proteinExistence type="predicted"/>
<dbReference type="AlphaFoldDB" id="A0A7C3VH23"/>
<organism evidence="1">
    <name type="scientific">Planktothricoides sp. SpSt-374</name>
    <dbReference type="NCBI Taxonomy" id="2282167"/>
    <lineage>
        <taxon>Bacteria</taxon>
        <taxon>Bacillati</taxon>
        <taxon>Cyanobacteriota</taxon>
        <taxon>Cyanophyceae</taxon>
        <taxon>Oscillatoriophycideae</taxon>
        <taxon>Oscillatoriales</taxon>
        <taxon>Oscillatoriaceae</taxon>
        <taxon>Planktothricoides</taxon>
    </lineage>
</organism>
<protein>
    <recommendedName>
        <fullName evidence="2">GNAT family N-acetyltransferase</fullName>
    </recommendedName>
</protein>
<evidence type="ECO:0008006" key="2">
    <source>
        <dbReference type="Google" id="ProtNLM"/>
    </source>
</evidence>